<keyword evidence="3" id="KW-1185">Reference proteome</keyword>
<evidence type="ECO:0000313" key="2">
    <source>
        <dbReference type="EMBL" id="CAL6002464.1"/>
    </source>
</evidence>
<proteinExistence type="predicted"/>
<reference evidence="1" key="1">
    <citation type="submission" date="2023-06" db="EMBL/GenBank/DDBJ databases">
        <authorList>
            <person name="Kurt Z."/>
        </authorList>
    </citation>
    <scope>NUCLEOTIDE SEQUENCE</scope>
</reference>
<evidence type="ECO:0000313" key="3">
    <source>
        <dbReference type="Proteomes" id="UP001642409"/>
    </source>
</evidence>
<accession>A0AA86RKU6</accession>
<reference evidence="2 3" key="2">
    <citation type="submission" date="2024-07" db="EMBL/GenBank/DDBJ databases">
        <authorList>
            <person name="Akdeniz Z."/>
        </authorList>
    </citation>
    <scope>NUCLEOTIDE SEQUENCE [LARGE SCALE GENOMIC DNA]</scope>
</reference>
<gene>
    <name evidence="2" type="ORF">HINF_LOCUS17935</name>
    <name evidence="1" type="ORF">HINF_LOCUS66177</name>
</gene>
<dbReference type="PROSITE" id="PS51450">
    <property type="entry name" value="LRR"/>
    <property type="match status" value="1"/>
</dbReference>
<dbReference type="InterPro" id="IPR001611">
    <property type="entry name" value="Leu-rich_rpt"/>
</dbReference>
<dbReference type="Proteomes" id="UP001642409">
    <property type="component" value="Unassembled WGS sequence"/>
</dbReference>
<sequence>MKNLKELYLLRNSISDFSSLEKHQNFNNIDEDGDRCFNISYQNKYPSEEQLRKANKMRIIESPNIKLKEIQINCRTFKTSFTNFKNQINTDMNNYNHIQFTSSVAHLFEKLTQVISQ</sequence>
<dbReference type="EMBL" id="CAXDID020000045">
    <property type="protein sequence ID" value="CAL6002464.1"/>
    <property type="molecule type" value="Genomic_DNA"/>
</dbReference>
<name>A0AA86RKU6_9EUKA</name>
<dbReference type="AlphaFoldDB" id="A0AA86RKU6"/>
<organism evidence="1">
    <name type="scientific">Hexamita inflata</name>
    <dbReference type="NCBI Taxonomy" id="28002"/>
    <lineage>
        <taxon>Eukaryota</taxon>
        <taxon>Metamonada</taxon>
        <taxon>Diplomonadida</taxon>
        <taxon>Hexamitidae</taxon>
        <taxon>Hexamitinae</taxon>
        <taxon>Hexamita</taxon>
    </lineage>
</organism>
<protein>
    <submittedName>
        <fullName evidence="1">Leucine-rich repeat</fullName>
    </submittedName>
    <submittedName>
        <fullName evidence="2">Leucine-rich_repeat</fullName>
    </submittedName>
</protein>
<comment type="caution">
    <text evidence="1">The sequence shown here is derived from an EMBL/GenBank/DDBJ whole genome shotgun (WGS) entry which is preliminary data.</text>
</comment>
<dbReference type="EMBL" id="CATOUU010001185">
    <property type="protein sequence ID" value="CAI9978532.1"/>
    <property type="molecule type" value="Genomic_DNA"/>
</dbReference>
<evidence type="ECO:0000313" key="1">
    <source>
        <dbReference type="EMBL" id="CAI9978532.1"/>
    </source>
</evidence>